<keyword evidence="2" id="KW-1185">Reference proteome</keyword>
<name>A0ACC0JPB2_CHOFU</name>
<evidence type="ECO:0000313" key="2">
    <source>
        <dbReference type="Proteomes" id="UP001064048"/>
    </source>
</evidence>
<evidence type="ECO:0000313" key="1">
    <source>
        <dbReference type="EMBL" id="KAI8425953.1"/>
    </source>
</evidence>
<reference evidence="1 2" key="1">
    <citation type="journal article" date="2022" name="Genome Biol. Evol.">
        <title>The Spruce Budworm Genome: Reconstructing the Evolutionary History of Antifreeze Proteins.</title>
        <authorList>
            <person name="Beliveau C."/>
            <person name="Gagne P."/>
            <person name="Picq S."/>
            <person name="Vernygora O."/>
            <person name="Keeling C.I."/>
            <person name="Pinkney K."/>
            <person name="Doucet D."/>
            <person name="Wen F."/>
            <person name="Johnston J.S."/>
            <person name="Maaroufi H."/>
            <person name="Boyle B."/>
            <person name="Laroche J."/>
            <person name="Dewar K."/>
            <person name="Juretic N."/>
            <person name="Blackburn G."/>
            <person name="Nisole A."/>
            <person name="Brunet B."/>
            <person name="Brandao M."/>
            <person name="Lumley L."/>
            <person name="Duan J."/>
            <person name="Quan G."/>
            <person name="Lucarotti C.J."/>
            <person name="Roe A.D."/>
            <person name="Sperling F.A.H."/>
            <person name="Levesque R.C."/>
            <person name="Cusson M."/>
        </authorList>
    </citation>
    <scope>NUCLEOTIDE SEQUENCE [LARGE SCALE GENOMIC DNA]</scope>
    <source>
        <strain evidence="1">Glfc:IPQL:Cfum</strain>
    </source>
</reference>
<dbReference type="Proteomes" id="UP001064048">
    <property type="component" value="Chromosome 8"/>
</dbReference>
<dbReference type="EMBL" id="CM046108">
    <property type="protein sequence ID" value="KAI8425953.1"/>
    <property type="molecule type" value="Genomic_DNA"/>
</dbReference>
<comment type="caution">
    <text evidence="1">The sequence shown here is derived from an EMBL/GenBank/DDBJ whole genome shotgun (WGS) entry which is preliminary data.</text>
</comment>
<gene>
    <name evidence="1" type="ORF">MSG28_004946</name>
</gene>
<sequence>MDKPNVLARVVKVLGRTGSQGQCTQVKVEFIGETSRQIIRNVKGPVRDGDILTLLESERTLGCGLSTLVGSSGRYLGVILVRFTLACPEDAVANAAITDQYDCCQEHDGTHGAWLPFQEEPDQVFRACVNKMASLPHKFPASAARPLVGSHSLPKRSC</sequence>
<organism evidence="1 2">
    <name type="scientific">Choristoneura fumiferana</name>
    <name type="common">Spruce budworm moth</name>
    <name type="synonym">Archips fumiferana</name>
    <dbReference type="NCBI Taxonomy" id="7141"/>
    <lineage>
        <taxon>Eukaryota</taxon>
        <taxon>Metazoa</taxon>
        <taxon>Ecdysozoa</taxon>
        <taxon>Arthropoda</taxon>
        <taxon>Hexapoda</taxon>
        <taxon>Insecta</taxon>
        <taxon>Pterygota</taxon>
        <taxon>Neoptera</taxon>
        <taxon>Endopterygota</taxon>
        <taxon>Lepidoptera</taxon>
        <taxon>Glossata</taxon>
        <taxon>Ditrysia</taxon>
        <taxon>Tortricoidea</taxon>
        <taxon>Tortricidae</taxon>
        <taxon>Tortricinae</taxon>
        <taxon>Choristoneura</taxon>
    </lineage>
</organism>
<proteinExistence type="predicted"/>
<protein>
    <submittedName>
        <fullName evidence="1">Uncharacterized protein</fullName>
    </submittedName>
</protein>
<accession>A0ACC0JPB2</accession>